<proteinExistence type="inferred from homology"/>
<evidence type="ECO:0000313" key="6">
    <source>
        <dbReference type="EMBL" id="BDR54260.1"/>
    </source>
</evidence>
<evidence type="ECO:0000256" key="1">
    <source>
        <dbReference type="ARBA" id="ARBA00006739"/>
    </source>
</evidence>
<evidence type="ECO:0000256" key="3">
    <source>
        <dbReference type="ARBA" id="ARBA00022679"/>
    </source>
</evidence>
<dbReference type="InterPro" id="IPR029044">
    <property type="entry name" value="Nucleotide-diphossugar_trans"/>
</dbReference>
<dbReference type="SUPFAM" id="SSF53448">
    <property type="entry name" value="Nucleotide-diphospho-sugar transferases"/>
    <property type="match status" value="1"/>
</dbReference>
<dbReference type="EMBL" id="AP026800">
    <property type="protein sequence ID" value="BDR54260.1"/>
    <property type="molecule type" value="Genomic_DNA"/>
</dbReference>
<accession>A0ABN6SHY5</accession>
<name>A0ABN6SHY5_9BIFI</name>
<sequence length="272" mass="30076">MSAEGLDQQPPSSASKHAQPKQESLAPQVLLVMPTYNEADNIALTIRQILLACPSATILVVDDDSPDGTGRIADRLAQSDKRVAVLHRQGPRGLGPAYLAGFAWGLNRGFEIICEMDMDGSHRPQDLPRLLSVLENRPQVDAVIGSRRVHGGKTAGWPWYRALISRGGSWYARRALGLHVRDVTSGFRAYRSSILRRIDLSAVHSSGYVFQIDMLRQIQAVGGRCVEVPIVFVERQRGASKMDTAIVVEAMVRVSRWGLQRVGKFFRARPAR</sequence>
<organism evidence="6 7">
    <name type="scientific">Bombiscardovia apis</name>
    <dbReference type="NCBI Taxonomy" id="2932182"/>
    <lineage>
        <taxon>Bacteria</taxon>
        <taxon>Bacillati</taxon>
        <taxon>Actinomycetota</taxon>
        <taxon>Actinomycetes</taxon>
        <taxon>Bifidobacteriales</taxon>
        <taxon>Bifidobacteriaceae</taxon>
        <taxon>Bombiscardovia</taxon>
    </lineage>
</organism>
<dbReference type="PANTHER" id="PTHR43398">
    <property type="entry name" value="DOLICHOL-PHOSPHATE MANNOSYLTRANSFERASE SUBUNIT 1"/>
    <property type="match status" value="1"/>
</dbReference>
<dbReference type="GO" id="GO:0016757">
    <property type="term" value="F:glycosyltransferase activity"/>
    <property type="evidence" value="ECO:0007669"/>
    <property type="project" value="UniProtKB-KW"/>
</dbReference>
<reference evidence="6 7" key="1">
    <citation type="journal article" date="2023" name="Microbiol. Spectr.">
        <title>Symbiosis of Carpenter Bees with Uncharacterized Lactic Acid Bacteria Showing NAD Auxotrophy.</title>
        <authorList>
            <person name="Kawasaki S."/>
            <person name="Ozawa K."/>
            <person name="Mori T."/>
            <person name="Yamamoto A."/>
            <person name="Ito M."/>
            <person name="Ohkuma M."/>
            <person name="Sakamoto M."/>
            <person name="Matsutani M."/>
        </authorList>
    </citation>
    <scope>NUCLEOTIDE SEQUENCE [LARGE SCALE GENOMIC DNA]</scope>
    <source>
        <strain evidence="6 7">KimH</strain>
    </source>
</reference>
<gene>
    <name evidence="6" type="ORF">KIMH_03710</name>
</gene>
<keyword evidence="7" id="KW-1185">Reference proteome</keyword>
<evidence type="ECO:0000259" key="5">
    <source>
        <dbReference type="Pfam" id="PF00535"/>
    </source>
</evidence>
<evidence type="ECO:0000256" key="2">
    <source>
        <dbReference type="ARBA" id="ARBA00022676"/>
    </source>
</evidence>
<evidence type="ECO:0000256" key="4">
    <source>
        <dbReference type="SAM" id="MobiDB-lite"/>
    </source>
</evidence>
<keyword evidence="2 6" id="KW-0328">Glycosyltransferase</keyword>
<dbReference type="CDD" id="cd06442">
    <property type="entry name" value="DPM1_like"/>
    <property type="match status" value="1"/>
</dbReference>
<protein>
    <submittedName>
        <fullName evidence="6">Dolichol-phosphate mannosyltransferase</fullName>
    </submittedName>
</protein>
<dbReference type="Pfam" id="PF00535">
    <property type="entry name" value="Glycos_transf_2"/>
    <property type="match status" value="1"/>
</dbReference>
<comment type="similarity">
    <text evidence="1">Belongs to the glycosyltransferase 2 family.</text>
</comment>
<dbReference type="Proteomes" id="UP001321748">
    <property type="component" value="Chromosome"/>
</dbReference>
<feature type="domain" description="Glycosyltransferase 2-like" evidence="5">
    <location>
        <begin position="31"/>
        <end position="198"/>
    </location>
</feature>
<dbReference type="InterPro" id="IPR001173">
    <property type="entry name" value="Glyco_trans_2-like"/>
</dbReference>
<evidence type="ECO:0000313" key="7">
    <source>
        <dbReference type="Proteomes" id="UP001321748"/>
    </source>
</evidence>
<dbReference type="RefSeq" id="WP_425605012.1">
    <property type="nucleotide sequence ID" value="NZ_AP026800.1"/>
</dbReference>
<feature type="region of interest" description="Disordered" evidence="4">
    <location>
        <begin position="1"/>
        <end position="22"/>
    </location>
</feature>
<dbReference type="Gene3D" id="3.90.550.10">
    <property type="entry name" value="Spore Coat Polysaccharide Biosynthesis Protein SpsA, Chain A"/>
    <property type="match status" value="1"/>
</dbReference>
<keyword evidence="3" id="KW-0808">Transferase</keyword>
<dbReference type="PANTHER" id="PTHR43398:SF1">
    <property type="entry name" value="DOLICHOL-PHOSPHATE MANNOSYLTRANSFERASE SUBUNIT 1"/>
    <property type="match status" value="1"/>
</dbReference>
<dbReference type="InterPro" id="IPR039528">
    <property type="entry name" value="DPM1-like"/>
</dbReference>